<reference evidence="1 2" key="1">
    <citation type="submission" date="2024-04" db="EMBL/GenBank/DDBJ databases">
        <title>Kosakonia calanthae sp. nov., a halophilic bacterium isolated from leaves of Calanthe tiplacata.</title>
        <authorList>
            <person name="Wu P."/>
        </authorList>
    </citation>
    <scope>NUCLEOTIDE SEQUENCE [LARGE SCALE GENOMIC DNA]</scope>
    <source>
        <strain evidence="1 2">BYX6</strain>
    </source>
</reference>
<dbReference type="EMBL" id="CP151800">
    <property type="protein sequence ID" value="WZW00195.1"/>
    <property type="molecule type" value="Genomic_DNA"/>
</dbReference>
<protein>
    <recommendedName>
        <fullName evidence="3">Phosphodiester glycosidase domain-containing protein</fullName>
    </recommendedName>
</protein>
<proteinExistence type="predicted"/>
<sequence>MHRINPDKSELLPAFLACLLFGSSFAISAELHLNQYDKLETIEGVTSNKEVEAQLKKLLGDKYDDFILNFDLYGEPHHTADGGLFVEGFLQHLALENASAFVIYPDGKLSAAWVLPGEKMIHYRTNRAEKGINRDIQQWASKFDDKTFETLPAQSADLFSGKWQGDDDFTSTFSLKLLQQNNKLTGSYCFITRGGNRIDCADEEQNNLSGEAKNNVATITFDSTFGGKNGKATLVVDGEKMQWQLTQPPAKGNYYAPESYHLVKDHANAGAAARLLSTSKFTIAIRNNCGVFSTPCDDMLYTGVRNSDNTMISLKGKTVRGRDNRVVGSEFSNGNVTYRVNYQPPELIVAQGKKILVNQPAQWQK</sequence>
<evidence type="ECO:0008006" key="3">
    <source>
        <dbReference type="Google" id="ProtNLM"/>
    </source>
</evidence>
<gene>
    <name evidence="1" type="ORF">AAEY27_10065</name>
</gene>
<organism evidence="1 2">
    <name type="scientific">Kosakonia calanthes</name>
    <dbReference type="NCBI Taxonomy" id="3139408"/>
    <lineage>
        <taxon>Bacteria</taxon>
        <taxon>Pseudomonadati</taxon>
        <taxon>Pseudomonadota</taxon>
        <taxon>Gammaproteobacteria</taxon>
        <taxon>Enterobacterales</taxon>
        <taxon>Enterobacteriaceae</taxon>
        <taxon>Kosakonia</taxon>
    </lineage>
</organism>
<dbReference type="RefSeq" id="WP_342325082.1">
    <property type="nucleotide sequence ID" value="NZ_CP151800.1"/>
</dbReference>
<evidence type="ECO:0000313" key="2">
    <source>
        <dbReference type="Proteomes" id="UP001466893"/>
    </source>
</evidence>
<name>A0ABZ3BA38_9ENTR</name>
<dbReference type="Proteomes" id="UP001466893">
    <property type="component" value="Chromosome"/>
</dbReference>
<accession>A0ABZ3BA38</accession>
<evidence type="ECO:0000313" key="1">
    <source>
        <dbReference type="EMBL" id="WZW00195.1"/>
    </source>
</evidence>
<keyword evidence="2" id="KW-1185">Reference proteome</keyword>